<dbReference type="Proteomes" id="UP000316598">
    <property type="component" value="Unassembled WGS sequence"/>
</dbReference>
<dbReference type="AlphaFoldDB" id="A0A5C5WTX9"/>
<comment type="caution">
    <text evidence="1">The sequence shown here is derived from an EMBL/GenBank/DDBJ whole genome shotgun (WGS) entry which is preliminary data.</text>
</comment>
<dbReference type="RefSeq" id="WP_146514102.1">
    <property type="nucleotide sequence ID" value="NZ_SJPI01000001.1"/>
</dbReference>
<organism evidence="1 2">
    <name type="scientific">Rubripirellula amarantea</name>
    <dbReference type="NCBI Taxonomy" id="2527999"/>
    <lineage>
        <taxon>Bacteria</taxon>
        <taxon>Pseudomonadati</taxon>
        <taxon>Planctomycetota</taxon>
        <taxon>Planctomycetia</taxon>
        <taxon>Pirellulales</taxon>
        <taxon>Pirellulaceae</taxon>
        <taxon>Rubripirellula</taxon>
    </lineage>
</organism>
<protein>
    <recommendedName>
        <fullName evidence="3">PEP-CTERM protein-sorting domain-containing protein</fullName>
    </recommendedName>
</protein>
<accession>A0A5C5WTX9</accession>
<dbReference type="NCBIfam" id="TIGR02595">
    <property type="entry name" value="PEP_CTERM"/>
    <property type="match status" value="1"/>
</dbReference>
<evidence type="ECO:0000313" key="1">
    <source>
        <dbReference type="EMBL" id="TWT53980.1"/>
    </source>
</evidence>
<gene>
    <name evidence="1" type="ORF">Pla22_16140</name>
</gene>
<sequence length="330" mass="34664">MPISRSAHFFSDFAQSRTIAILAGLTFALCNPWSANAELLAVSGGYDTNGNLLESFLYSVDESTGSANLVGSGTGVTHLSGLAIHPTTGVLYAIENVPTSGLGKLHTIDRATGTASPIGNTNTLISDIGFHSNGTLYGWLEFGSSVAFTDDTDVLVTIDTASAQIAFVGSHQVASNQTGLAFANDDTLYLKSGEVERGGKPQSEWIGSLRTLNPLDGSVEPTSASRLDTSPYSISTLTIDDAGRGYTIVNYNEGSALESINIETGEISHIGLITDANHLDESGSPNPLNIRALVAVQAVPEPSSVLAIAITSAAWIIFRRRKRLETTTAD</sequence>
<keyword evidence="2" id="KW-1185">Reference proteome</keyword>
<proteinExistence type="predicted"/>
<dbReference type="InterPro" id="IPR011044">
    <property type="entry name" value="Quino_amine_DH_bsu"/>
</dbReference>
<reference evidence="1 2" key="1">
    <citation type="submission" date="2019-02" db="EMBL/GenBank/DDBJ databases">
        <title>Deep-cultivation of Planctomycetes and their phenomic and genomic characterization uncovers novel biology.</title>
        <authorList>
            <person name="Wiegand S."/>
            <person name="Jogler M."/>
            <person name="Boedeker C."/>
            <person name="Pinto D."/>
            <person name="Vollmers J."/>
            <person name="Rivas-Marin E."/>
            <person name="Kohn T."/>
            <person name="Peeters S.H."/>
            <person name="Heuer A."/>
            <person name="Rast P."/>
            <person name="Oberbeckmann S."/>
            <person name="Bunk B."/>
            <person name="Jeske O."/>
            <person name="Meyerdierks A."/>
            <person name="Storesund J.E."/>
            <person name="Kallscheuer N."/>
            <person name="Luecker S."/>
            <person name="Lage O.M."/>
            <person name="Pohl T."/>
            <person name="Merkel B.J."/>
            <person name="Hornburger P."/>
            <person name="Mueller R.-W."/>
            <person name="Bruemmer F."/>
            <person name="Labrenz M."/>
            <person name="Spormann A.M."/>
            <person name="Op Den Camp H."/>
            <person name="Overmann J."/>
            <person name="Amann R."/>
            <person name="Jetten M.S.M."/>
            <person name="Mascher T."/>
            <person name="Medema M.H."/>
            <person name="Devos D.P."/>
            <person name="Kaster A.-K."/>
            <person name="Ovreas L."/>
            <person name="Rohde M."/>
            <person name="Galperin M.Y."/>
            <person name="Jogler C."/>
        </authorList>
    </citation>
    <scope>NUCLEOTIDE SEQUENCE [LARGE SCALE GENOMIC DNA]</scope>
    <source>
        <strain evidence="1 2">Pla22</strain>
    </source>
</reference>
<evidence type="ECO:0000313" key="2">
    <source>
        <dbReference type="Proteomes" id="UP000316598"/>
    </source>
</evidence>
<dbReference type="SUPFAM" id="SSF50969">
    <property type="entry name" value="YVTN repeat-like/Quinoprotein amine dehydrogenase"/>
    <property type="match status" value="1"/>
</dbReference>
<name>A0A5C5WTX9_9BACT</name>
<evidence type="ECO:0008006" key="3">
    <source>
        <dbReference type="Google" id="ProtNLM"/>
    </source>
</evidence>
<dbReference type="EMBL" id="SJPI01000001">
    <property type="protein sequence ID" value="TWT53980.1"/>
    <property type="molecule type" value="Genomic_DNA"/>
</dbReference>
<dbReference type="OrthoDB" id="268105at2"/>
<dbReference type="InterPro" id="IPR013424">
    <property type="entry name" value="Ice-binding_C"/>
</dbReference>